<dbReference type="InterPro" id="IPR036513">
    <property type="entry name" value="STAS_dom_sf"/>
</dbReference>
<dbReference type="SUPFAM" id="SSF52091">
    <property type="entry name" value="SpoIIaa-like"/>
    <property type="match status" value="1"/>
</dbReference>
<feature type="domain" description="STAS" evidence="3">
    <location>
        <begin position="22"/>
        <end position="132"/>
    </location>
</feature>
<dbReference type="RefSeq" id="WP_386253913.1">
    <property type="nucleotide sequence ID" value="NZ_JBHTRV010000048.1"/>
</dbReference>
<dbReference type="Pfam" id="PF13466">
    <property type="entry name" value="STAS_2"/>
    <property type="match status" value="1"/>
</dbReference>
<dbReference type="CDD" id="cd07043">
    <property type="entry name" value="STAS_anti-anti-sigma_factors"/>
    <property type="match status" value="1"/>
</dbReference>
<proteinExistence type="inferred from homology"/>
<keyword evidence="5" id="KW-1185">Reference proteome</keyword>
<dbReference type="PROSITE" id="PS50801">
    <property type="entry name" value="STAS"/>
    <property type="match status" value="1"/>
</dbReference>
<reference evidence="4 5" key="1">
    <citation type="submission" date="2024-09" db="EMBL/GenBank/DDBJ databases">
        <title>The Natural Products Discovery Center: Release of the First 8490 Sequenced Strains for Exploring Actinobacteria Biosynthetic Diversity.</title>
        <authorList>
            <person name="Kalkreuter E."/>
            <person name="Kautsar S.A."/>
            <person name="Yang D."/>
            <person name="Bader C.D."/>
            <person name="Teijaro C.N."/>
            <person name="Fluegel L."/>
            <person name="Davis C.M."/>
            <person name="Simpson J.R."/>
            <person name="Lauterbach L."/>
            <person name="Steele A.D."/>
            <person name="Gui C."/>
            <person name="Meng S."/>
            <person name="Li G."/>
            <person name="Viehrig K."/>
            <person name="Ye F."/>
            <person name="Su P."/>
            <person name="Kiefer A.F."/>
            <person name="Nichols A."/>
            <person name="Cepeda A.J."/>
            <person name="Yan W."/>
            <person name="Fan B."/>
            <person name="Jiang Y."/>
            <person name="Adhikari A."/>
            <person name="Zheng C.-J."/>
            <person name="Schuster L."/>
            <person name="Cowan T.M."/>
            <person name="Smanski M.J."/>
            <person name="Chevrette M.G."/>
            <person name="De Carvalho L.P.S."/>
            <person name="Shen B."/>
        </authorList>
    </citation>
    <scope>NUCLEOTIDE SEQUENCE [LARGE SCALE GENOMIC DNA]</scope>
    <source>
        <strain evidence="4 5">NPDC056472</strain>
    </source>
</reference>
<dbReference type="PANTHER" id="PTHR33495">
    <property type="entry name" value="ANTI-SIGMA FACTOR ANTAGONIST TM_1081-RELATED-RELATED"/>
    <property type="match status" value="1"/>
</dbReference>
<organism evidence="4 5">
    <name type="scientific">Streptomyces wedmorensis</name>
    <dbReference type="NCBI Taxonomy" id="43759"/>
    <lineage>
        <taxon>Bacteria</taxon>
        <taxon>Bacillati</taxon>
        <taxon>Actinomycetota</taxon>
        <taxon>Actinomycetes</taxon>
        <taxon>Kitasatosporales</taxon>
        <taxon>Streptomycetaceae</taxon>
        <taxon>Streptomyces</taxon>
    </lineage>
</organism>
<evidence type="ECO:0000313" key="4">
    <source>
        <dbReference type="EMBL" id="MFE5985340.1"/>
    </source>
</evidence>
<comment type="similarity">
    <text evidence="1 2">Belongs to the anti-sigma-factor antagonist family.</text>
</comment>
<evidence type="ECO:0000256" key="2">
    <source>
        <dbReference type="RuleBase" id="RU003749"/>
    </source>
</evidence>
<evidence type="ECO:0000259" key="3">
    <source>
        <dbReference type="PROSITE" id="PS50801"/>
    </source>
</evidence>
<evidence type="ECO:0000256" key="1">
    <source>
        <dbReference type="ARBA" id="ARBA00009013"/>
    </source>
</evidence>
<gene>
    <name evidence="4" type="ORF">ACFQ63_37280</name>
</gene>
<dbReference type="Proteomes" id="UP001600424">
    <property type="component" value="Unassembled WGS sequence"/>
</dbReference>
<accession>A0ABW6J5Y1</accession>
<dbReference type="EMBL" id="JBHTRV010000048">
    <property type="protein sequence ID" value="MFE5985340.1"/>
    <property type="molecule type" value="Genomic_DNA"/>
</dbReference>
<dbReference type="Gene3D" id="3.30.750.24">
    <property type="entry name" value="STAS domain"/>
    <property type="match status" value="1"/>
</dbReference>
<name>A0ABW6J5Y1_STRWE</name>
<evidence type="ECO:0000313" key="5">
    <source>
        <dbReference type="Proteomes" id="UP001600424"/>
    </source>
</evidence>
<protein>
    <recommendedName>
        <fullName evidence="2">Anti-sigma factor antagonist</fullName>
    </recommendedName>
</protein>
<dbReference type="InterPro" id="IPR058548">
    <property type="entry name" value="MlaB-like_STAS"/>
</dbReference>
<dbReference type="InterPro" id="IPR003658">
    <property type="entry name" value="Anti-sigma_ant"/>
</dbReference>
<comment type="caution">
    <text evidence="4">The sequence shown here is derived from an EMBL/GenBank/DDBJ whole genome shotgun (WGS) entry which is preliminary data.</text>
</comment>
<dbReference type="PANTHER" id="PTHR33495:SF2">
    <property type="entry name" value="ANTI-SIGMA FACTOR ANTAGONIST TM_1081-RELATED"/>
    <property type="match status" value="1"/>
</dbReference>
<sequence length="132" mass="13401">MTSFPEAPRSVSTSVGADGAGITVSVRPNAGRTVVSVGGELDIAAVMELRTALAEAMAACEAGRGLALDLSGVTFCDSTGLNTLLRARQRALKEHRSLTITAASPQVTRLLEITGAAHLFAEGAGPIPQATG</sequence>
<dbReference type="InterPro" id="IPR002645">
    <property type="entry name" value="STAS_dom"/>
</dbReference>
<dbReference type="NCBIfam" id="TIGR00377">
    <property type="entry name" value="ant_ant_sig"/>
    <property type="match status" value="1"/>
</dbReference>